<name>A0A0M9VP86_9BASI</name>
<dbReference type="Proteomes" id="UP000037751">
    <property type="component" value="Unassembled WGS sequence"/>
</dbReference>
<dbReference type="VEuPathDB" id="FungiDB:Malapachy_4054"/>
<reference evidence="2 3" key="1">
    <citation type="submission" date="2015-07" db="EMBL/GenBank/DDBJ databases">
        <title>Draft Genome Sequence of Malassezia furfur CBS1878 and Malassezia pachydermatis CBS1879.</title>
        <authorList>
            <person name="Triana S."/>
            <person name="Ohm R."/>
            <person name="Gonzalez A."/>
            <person name="DeCock H."/>
            <person name="Restrepo S."/>
            <person name="Celis A."/>
        </authorList>
    </citation>
    <scope>NUCLEOTIDE SEQUENCE [LARGE SCALE GENOMIC DNA]</scope>
    <source>
        <strain evidence="2 3">CBS 1879</strain>
    </source>
</reference>
<organism evidence="2 3">
    <name type="scientific">Malassezia pachydermatis</name>
    <dbReference type="NCBI Taxonomy" id="77020"/>
    <lineage>
        <taxon>Eukaryota</taxon>
        <taxon>Fungi</taxon>
        <taxon>Dikarya</taxon>
        <taxon>Basidiomycota</taxon>
        <taxon>Ustilaginomycotina</taxon>
        <taxon>Malasseziomycetes</taxon>
        <taxon>Malasseziales</taxon>
        <taxon>Malasseziaceae</taxon>
        <taxon>Malassezia</taxon>
    </lineage>
</organism>
<feature type="compositionally biased region" description="Basic and acidic residues" evidence="1">
    <location>
        <begin position="136"/>
        <end position="159"/>
    </location>
</feature>
<dbReference type="STRING" id="77020.A0A0M9VP86"/>
<evidence type="ECO:0000313" key="2">
    <source>
        <dbReference type="EMBL" id="KOS14169.1"/>
    </source>
</evidence>
<protein>
    <submittedName>
        <fullName evidence="2">Uncharacterized protein</fullName>
    </submittedName>
</protein>
<sequence length="350" mass="39375">MHGLHANKDAPHTHLLSALRDMVQALQSYAMAAHGLSSTGMQRARHSLAPIERIVPFTHTEKLERGLSALESAVQATEALSRELSQRHTSLDEQARILQRKDVRLRSEKSQFKHEKEARDKEYASFKQKQKHMQHLKRELQEKKAKLDARAQSLERDTAEQISRMQDQVSQAKSTSAEAIRRAALSEEAASERIAEADERARQADERAADMAESLEQIRQRNQVMADQMRSMQAALSASKKKRHAEREELEALRSQVQQQGERSALPSSSPLRDCDVNIPRAVAHASPSKRGTSREAALVDDLDDTHFPMPGGALTKKPRWDKPQATPRLDAYFPTKGGQLALGPRYRVP</sequence>
<comment type="caution">
    <text evidence="2">The sequence shown here is derived from an EMBL/GenBank/DDBJ whole genome shotgun (WGS) entry which is preliminary data.</text>
</comment>
<dbReference type="AlphaFoldDB" id="A0A0M9VP86"/>
<feature type="compositionally biased region" description="Polar residues" evidence="1">
    <location>
        <begin position="255"/>
        <end position="271"/>
    </location>
</feature>
<dbReference type="EMBL" id="LGAV01000004">
    <property type="protein sequence ID" value="KOS14169.1"/>
    <property type="molecule type" value="Genomic_DNA"/>
</dbReference>
<feature type="region of interest" description="Disordered" evidence="1">
    <location>
        <begin position="230"/>
        <end position="350"/>
    </location>
</feature>
<feature type="compositionally biased region" description="Basic and acidic residues" evidence="1">
    <location>
        <begin position="108"/>
        <end position="124"/>
    </location>
</feature>
<dbReference type="OrthoDB" id="8062037at2759"/>
<feature type="region of interest" description="Disordered" evidence="1">
    <location>
        <begin position="108"/>
        <end position="211"/>
    </location>
</feature>
<proteinExistence type="predicted"/>
<dbReference type="RefSeq" id="XP_017991801.1">
    <property type="nucleotide sequence ID" value="XM_018138509.1"/>
</dbReference>
<dbReference type="GeneID" id="28730385"/>
<gene>
    <name evidence="2" type="ORF">Malapachy_4054</name>
</gene>
<feature type="compositionally biased region" description="Basic and acidic residues" evidence="1">
    <location>
        <begin position="179"/>
        <end position="210"/>
    </location>
</feature>
<keyword evidence="3" id="KW-1185">Reference proteome</keyword>
<feature type="compositionally biased region" description="Polar residues" evidence="1">
    <location>
        <begin position="160"/>
        <end position="175"/>
    </location>
</feature>
<evidence type="ECO:0000256" key="1">
    <source>
        <dbReference type="SAM" id="MobiDB-lite"/>
    </source>
</evidence>
<evidence type="ECO:0000313" key="3">
    <source>
        <dbReference type="Proteomes" id="UP000037751"/>
    </source>
</evidence>
<accession>A0A0M9VP86</accession>